<feature type="transmembrane region" description="Helical" evidence="4">
    <location>
        <begin position="21"/>
        <end position="41"/>
    </location>
</feature>
<dbReference type="CDD" id="cd00082">
    <property type="entry name" value="HisKA"/>
    <property type="match status" value="1"/>
</dbReference>
<dbReference type="GO" id="GO:0000155">
    <property type="term" value="F:phosphorelay sensor kinase activity"/>
    <property type="evidence" value="ECO:0007669"/>
    <property type="project" value="InterPro"/>
</dbReference>
<dbReference type="InterPro" id="IPR036890">
    <property type="entry name" value="HATPase_C_sf"/>
</dbReference>
<dbReference type="InterPro" id="IPR003661">
    <property type="entry name" value="HisK_dim/P_dom"/>
</dbReference>
<dbReference type="SUPFAM" id="SSF47384">
    <property type="entry name" value="Homodimeric domain of signal transducing histidine kinase"/>
    <property type="match status" value="1"/>
</dbReference>
<keyword evidence="6" id="KW-0418">Kinase</keyword>
<evidence type="ECO:0000259" key="5">
    <source>
        <dbReference type="PROSITE" id="PS50109"/>
    </source>
</evidence>
<evidence type="ECO:0000313" key="6">
    <source>
        <dbReference type="EMBL" id="ACT49480.1"/>
    </source>
</evidence>
<dbReference type="Gene3D" id="3.30.450.20">
    <property type="entry name" value="PAS domain"/>
    <property type="match status" value="1"/>
</dbReference>
<organism evidence="6 7">
    <name type="scientific">Methylovorus glucosotrophus (strain SIP3-4)</name>
    <dbReference type="NCBI Taxonomy" id="582744"/>
    <lineage>
        <taxon>Bacteria</taxon>
        <taxon>Pseudomonadati</taxon>
        <taxon>Pseudomonadota</taxon>
        <taxon>Betaproteobacteria</taxon>
        <taxon>Nitrosomonadales</taxon>
        <taxon>Methylophilaceae</taxon>
        <taxon>Methylovorus</taxon>
    </lineage>
</organism>
<keyword evidence="3" id="KW-0597">Phosphoprotein</keyword>
<keyword evidence="4" id="KW-1133">Transmembrane helix</keyword>
<dbReference type="SUPFAM" id="SSF55874">
    <property type="entry name" value="ATPase domain of HSP90 chaperone/DNA topoisomerase II/histidine kinase"/>
    <property type="match status" value="1"/>
</dbReference>
<feature type="transmembrane region" description="Helical" evidence="4">
    <location>
        <begin position="107"/>
        <end position="123"/>
    </location>
</feature>
<dbReference type="EC" id="2.7.13.3" evidence="2"/>
<dbReference type="PROSITE" id="PS50109">
    <property type="entry name" value="HIS_KIN"/>
    <property type="match status" value="1"/>
</dbReference>
<keyword evidence="7" id="KW-1185">Reference proteome</keyword>
<dbReference type="PANTHER" id="PTHR43065">
    <property type="entry name" value="SENSOR HISTIDINE KINASE"/>
    <property type="match status" value="1"/>
</dbReference>
<dbReference type="InterPro" id="IPR036097">
    <property type="entry name" value="HisK_dim/P_sf"/>
</dbReference>
<name>C6X8L0_METGS</name>
<comment type="catalytic activity">
    <reaction evidence="1">
        <text>ATP + protein L-histidine = ADP + protein N-phospho-L-histidine.</text>
        <dbReference type="EC" id="2.7.13.3"/>
    </reaction>
</comment>
<evidence type="ECO:0000313" key="7">
    <source>
        <dbReference type="Proteomes" id="UP000002743"/>
    </source>
</evidence>
<dbReference type="KEGG" id="mei:Msip34_0231"/>
<feature type="domain" description="Histidine kinase" evidence="5">
    <location>
        <begin position="322"/>
        <end position="529"/>
    </location>
</feature>
<accession>C6X8L0</accession>
<evidence type="ECO:0000256" key="1">
    <source>
        <dbReference type="ARBA" id="ARBA00000085"/>
    </source>
</evidence>
<dbReference type="Pfam" id="PF02518">
    <property type="entry name" value="HATPase_c"/>
    <property type="match status" value="1"/>
</dbReference>
<dbReference type="SMART" id="SM00387">
    <property type="entry name" value="HATPase_c"/>
    <property type="match status" value="1"/>
</dbReference>
<dbReference type="Proteomes" id="UP000002743">
    <property type="component" value="Chromosome"/>
</dbReference>
<dbReference type="RefSeq" id="WP_015829225.1">
    <property type="nucleotide sequence ID" value="NC_012969.1"/>
</dbReference>
<evidence type="ECO:0000256" key="4">
    <source>
        <dbReference type="SAM" id="Phobius"/>
    </source>
</evidence>
<dbReference type="HOGENOM" id="CLU_000445_114_39_4"/>
<dbReference type="PANTHER" id="PTHR43065:SF52">
    <property type="entry name" value="SENSOR PROTEIN KINASE PILS"/>
    <property type="match status" value="1"/>
</dbReference>
<dbReference type="InterPro" id="IPR003594">
    <property type="entry name" value="HATPase_dom"/>
</dbReference>
<keyword evidence="6" id="KW-0808">Transferase</keyword>
<dbReference type="Gene3D" id="1.10.287.130">
    <property type="match status" value="1"/>
</dbReference>
<keyword evidence="4" id="KW-0472">Membrane</keyword>
<dbReference type="STRING" id="582744.Msip34_0231"/>
<protein>
    <recommendedName>
        <fullName evidence="2">histidine kinase</fullName>
        <ecNumber evidence="2">2.7.13.3</ecNumber>
    </recommendedName>
</protein>
<dbReference type="Pfam" id="PF25323">
    <property type="entry name" value="6TM_PilS"/>
    <property type="match status" value="1"/>
</dbReference>
<dbReference type="InterPro" id="IPR005467">
    <property type="entry name" value="His_kinase_dom"/>
</dbReference>
<dbReference type="eggNOG" id="COG4191">
    <property type="taxonomic scope" value="Bacteria"/>
</dbReference>
<dbReference type="CDD" id="cd00075">
    <property type="entry name" value="HATPase"/>
    <property type="match status" value="1"/>
</dbReference>
<dbReference type="Pfam" id="PF00512">
    <property type="entry name" value="HisKA"/>
    <property type="match status" value="1"/>
</dbReference>
<sequence length="529" mass="59179">MSSSPEASPIIEKRAFWRPMGLFNLYRLVIALIFVLSFQFLDDLPFWENFNKALYFQIALGYLGVSLMAIVFTGLKKPGFSTQLTTLVVMDIGFIIMLMFASGGIRNGLGLLLVVAIAAASLISRGRLALFYASLATIALLLEQTYQLLHWQESIVDYSHAVMLSLSCYATAWLAHSLAKRARESEKLASERGVDLASMAQINALIIEEMHDGVLVVDHTMQLRHHNQQALTLLGLDAEASAPTTLHALPEVAALMQDWIHDHTGQESVFKLQSAHHDLRLRFMPLNHARDQGAVIFIEDWSQIQTQAHQIKLAALGKLTANIAHEIRNPLSSISHANQLLQEDITDPGSQKLLRIVADNVERLDHIVTDVLELNRRDRTQQQPVALDSFVQAFHEQFCQVENIPPSGFVLDIQPGAHVVMFDHRHLNQILWNICRNGWRHGRKQEGSLHMGIRRSSRSRAIRIAIRDDGPGIAPDVMPHLFEPFYTTEATGTGLGLYIARELCQANNTRLECSSTPQGSLFTMTIKNG</sequence>
<reference evidence="7" key="1">
    <citation type="submission" date="2009-07" db="EMBL/GenBank/DDBJ databases">
        <title>Complete sequence of chromosome of Methylovorus sp. SIP3-4.</title>
        <authorList>
            <person name="Lucas S."/>
            <person name="Copeland A."/>
            <person name="Lapidus A."/>
            <person name="Glavina del Rio T."/>
            <person name="Tice H."/>
            <person name="Bruce D."/>
            <person name="Goodwin L."/>
            <person name="Pitluck S."/>
            <person name="Clum A."/>
            <person name="Larimer F."/>
            <person name="Land M."/>
            <person name="Hauser L."/>
            <person name="Kyrpides N."/>
            <person name="Mikhailova N."/>
            <person name="Kayluzhnaya M."/>
            <person name="Chistoserdova L."/>
        </authorList>
    </citation>
    <scope>NUCLEOTIDE SEQUENCE [LARGE SCALE GENOMIC DNA]</scope>
    <source>
        <strain evidence="7">SIP3-4</strain>
    </source>
</reference>
<feature type="transmembrane region" description="Helical" evidence="4">
    <location>
        <begin position="53"/>
        <end position="72"/>
    </location>
</feature>
<evidence type="ECO:0000256" key="3">
    <source>
        <dbReference type="ARBA" id="ARBA00022553"/>
    </source>
</evidence>
<dbReference type="EMBL" id="CP001674">
    <property type="protein sequence ID" value="ACT49480.1"/>
    <property type="molecule type" value="Genomic_DNA"/>
</dbReference>
<keyword evidence="4" id="KW-0812">Transmembrane</keyword>
<gene>
    <name evidence="6" type="ordered locus">Msip34_0231</name>
</gene>
<proteinExistence type="predicted"/>
<dbReference type="AlphaFoldDB" id="C6X8L0"/>
<dbReference type="PRINTS" id="PR00344">
    <property type="entry name" value="BCTRLSENSOR"/>
</dbReference>
<dbReference type="Gene3D" id="3.30.565.10">
    <property type="entry name" value="Histidine kinase-like ATPase, C-terminal domain"/>
    <property type="match status" value="1"/>
</dbReference>
<dbReference type="SMART" id="SM00388">
    <property type="entry name" value="HisKA"/>
    <property type="match status" value="1"/>
</dbReference>
<reference evidence="6 7" key="2">
    <citation type="journal article" date="2011" name="J. Bacteriol.">
        <title>Genomes of three methylotrophs from a single niche uncover genetic and metabolic divergence of Methylophilaceae.</title>
        <authorList>
            <person name="Lapidus A."/>
            <person name="Clum A."/>
            <person name="Labutti K."/>
            <person name="Kaluzhnaya M.G."/>
            <person name="Lim S."/>
            <person name="Beck D.A."/>
            <person name="Glavina Del Rio T."/>
            <person name="Nolan M."/>
            <person name="Mavromatis K."/>
            <person name="Huntemann M."/>
            <person name="Lucas S."/>
            <person name="Lidstrom M.E."/>
            <person name="Ivanova N."/>
            <person name="Chistoserdova L."/>
        </authorList>
    </citation>
    <scope>NUCLEOTIDE SEQUENCE [LARGE SCALE GENOMIC DNA]</scope>
    <source>
        <strain evidence="6 7">SIP3-4</strain>
    </source>
</reference>
<evidence type="ECO:0000256" key="2">
    <source>
        <dbReference type="ARBA" id="ARBA00012438"/>
    </source>
</evidence>
<dbReference type="InterPro" id="IPR004358">
    <property type="entry name" value="Sig_transdc_His_kin-like_C"/>
</dbReference>